<reference evidence="2" key="1">
    <citation type="journal article" date="2017" name="Genome Biol.">
        <title>Comparative genomics reveals high biological diversity and specific adaptations in the industrially and medically important fungal genus Aspergillus.</title>
        <authorList>
            <person name="de Vries R.P."/>
            <person name="Riley R."/>
            <person name="Wiebenga A."/>
            <person name="Aguilar-Osorio G."/>
            <person name="Amillis S."/>
            <person name="Uchima C.A."/>
            <person name="Anderluh G."/>
            <person name="Asadollahi M."/>
            <person name="Askin M."/>
            <person name="Barry K."/>
            <person name="Battaglia E."/>
            <person name="Bayram O."/>
            <person name="Benocci T."/>
            <person name="Braus-Stromeyer S.A."/>
            <person name="Caldana C."/>
            <person name="Canovas D."/>
            <person name="Cerqueira G.C."/>
            <person name="Chen F."/>
            <person name="Chen W."/>
            <person name="Choi C."/>
            <person name="Clum A."/>
            <person name="Dos Santos R.A."/>
            <person name="Damasio A.R."/>
            <person name="Diallinas G."/>
            <person name="Emri T."/>
            <person name="Fekete E."/>
            <person name="Flipphi M."/>
            <person name="Freyberg S."/>
            <person name="Gallo A."/>
            <person name="Gournas C."/>
            <person name="Habgood R."/>
            <person name="Hainaut M."/>
            <person name="Harispe M.L."/>
            <person name="Henrissat B."/>
            <person name="Hilden K.S."/>
            <person name="Hope R."/>
            <person name="Hossain A."/>
            <person name="Karabika E."/>
            <person name="Karaffa L."/>
            <person name="Karanyi Z."/>
            <person name="Krasevec N."/>
            <person name="Kuo A."/>
            <person name="Kusch H."/>
            <person name="LaButti K."/>
            <person name="Lagendijk E.L."/>
            <person name="Lapidus A."/>
            <person name="Levasseur A."/>
            <person name="Lindquist E."/>
            <person name="Lipzen A."/>
            <person name="Logrieco A.F."/>
            <person name="MacCabe A."/>
            <person name="Maekelae M.R."/>
            <person name="Malavazi I."/>
            <person name="Melin P."/>
            <person name="Meyer V."/>
            <person name="Mielnichuk N."/>
            <person name="Miskei M."/>
            <person name="Molnar A.P."/>
            <person name="Mule G."/>
            <person name="Ngan C.Y."/>
            <person name="Orejas M."/>
            <person name="Orosz E."/>
            <person name="Ouedraogo J.P."/>
            <person name="Overkamp K.M."/>
            <person name="Park H.-S."/>
            <person name="Perrone G."/>
            <person name="Piumi F."/>
            <person name="Punt P.J."/>
            <person name="Ram A.F."/>
            <person name="Ramon A."/>
            <person name="Rauscher S."/>
            <person name="Record E."/>
            <person name="Riano-Pachon D.M."/>
            <person name="Robert V."/>
            <person name="Roehrig J."/>
            <person name="Ruller R."/>
            <person name="Salamov A."/>
            <person name="Salih N.S."/>
            <person name="Samson R.A."/>
            <person name="Sandor E."/>
            <person name="Sanguinetti M."/>
            <person name="Schuetze T."/>
            <person name="Sepcic K."/>
            <person name="Shelest E."/>
            <person name="Sherlock G."/>
            <person name="Sophianopoulou V."/>
            <person name="Squina F.M."/>
            <person name="Sun H."/>
            <person name="Susca A."/>
            <person name="Todd R.B."/>
            <person name="Tsang A."/>
            <person name="Unkles S.E."/>
            <person name="van de Wiele N."/>
            <person name="van Rossen-Uffink D."/>
            <person name="Oliveira J.V."/>
            <person name="Vesth T.C."/>
            <person name="Visser J."/>
            <person name="Yu J.-H."/>
            <person name="Zhou M."/>
            <person name="Andersen M.R."/>
            <person name="Archer D.B."/>
            <person name="Baker S.E."/>
            <person name="Benoit I."/>
            <person name="Brakhage A.A."/>
            <person name="Braus G.H."/>
            <person name="Fischer R."/>
            <person name="Frisvad J.C."/>
            <person name="Goldman G.H."/>
            <person name="Houbraken J."/>
            <person name="Oakley B."/>
            <person name="Pocsi I."/>
            <person name="Scazzocchio C."/>
            <person name="Seiboth B."/>
            <person name="vanKuyk P.A."/>
            <person name="Wortman J."/>
            <person name="Dyer P.S."/>
            <person name="Grigoriev I.V."/>
        </authorList>
    </citation>
    <scope>NUCLEOTIDE SEQUENCE [LARGE SCALE GENOMIC DNA]</scope>
    <source>
        <strain evidence="2">ITEM 5010</strain>
    </source>
</reference>
<sequence length="84" mass="9221">MEISLGTYQVSRILPGFRSGSSPWKIPILEGSHHTPAYLSIPARVAVAGGKTLIHDTERDGVGVGDELFRQSRRRSWIPPLPLS</sequence>
<protein>
    <submittedName>
        <fullName evidence="1">Uncharacterized protein</fullName>
    </submittedName>
</protein>
<dbReference type="AlphaFoldDB" id="A0A1R3RZ51"/>
<accession>A0A1R3RZ51</accession>
<organism evidence="1 2">
    <name type="scientific">Aspergillus carbonarius (strain ITEM 5010)</name>
    <dbReference type="NCBI Taxonomy" id="602072"/>
    <lineage>
        <taxon>Eukaryota</taxon>
        <taxon>Fungi</taxon>
        <taxon>Dikarya</taxon>
        <taxon>Ascomycota</taxon>
        <taxon>Pezizomycotina</taxon>
        <taxon>Eurotiomycetes</taxon>
        <taxon>Eurotiomycetidae</taxon>
        <taxon>Eurotiales</taxon>
        <taxon>Aspergillaceae</taxon>
        <taxon>Aspergillus</taxon>
        <taxon>Aspergillus subgen. Circumdati</taxon>
    </lineage>
</organism>
<evidence type="ECO:0000313" key="1">
    <source>
        <dbReference type="EMBL" id="OOF99740.1"/>
    </source>
</evidence>
<proteinExistence type="predicted"/>
<gene>
    <name evidence="1" type="ORF">ASPCADRAFT_203521</name>
</gene>
<dbReference type="EMBL" id="KV907494">
    <property type="protein sequence ID" value="OOF99740.1"/>
    <property type="molecule type" value="Genomic_DNA"/>
</dbReference>
<dbReference type="Proteomes" id="UP000188318">
    <property type="component" value="Unassembled WGS sequence"/>
</dbReference>
<name>A0A1R3RZ51_ASPC5</name>
<keyword evidence="2" id="KW-1185">Reference proteome</keyword>
<dbReference type="VEuPathDB" id="FungiDB:ASPCADRAFT_203521"/>
<evidence type="ECO:0000313" key="2">
    <source>
        <dbReference type="Proteomes" id="UP000188318"/>
    </source>
</evidence>